<comment type="similarity">
    <text evidence="2">Belongs to the amino acid-polyamine-organocation (APC) superfamily. L-type amino acid transporter (LAT) (TC 2.A.3.8) family.</text>
</comment>
<evidence type="ECO:0000256" key="15">
    <source>
        <dbReference type="ARBA" id="ARBA00048509"/>
    </source>
</evidence>
<dbReference type="PANTHER" id="PTHR11785:SF398">
    <property type="entry name" value="Y+L AMINO ACID TRANSPORTER 2"/>
    <property type="match status" value="1"/>
</dbReference>
<evidence type="ECO:0000256" key="1">
    <source>
        <dbReference type="ARBA" id="ARBA00004651"/>
    </source>
</evidence>
<evidence type="ECO:0000256" key="6">
    <source>
        <dbReference type="ARBA" id="ARBA00022970"/>
    </source>
</evidence>
<evidence type="ECO:0000256" key="14">
    <source>
        <dbReference type="ARBA" id="ARBA00047956"/>
    </source>
</evidence>
<keyword evidence="8 20" id="KW-0472">Membrane</keyword>
<feature type="transmembrane region" description="Helical" evidence="20">
    <location>
        <begin position="275"/>
        <end position="292"/>
    </location>
</feature>
<gene>
    <name evidence="21" type="primary">SLC7A6</name>
</gene>
<dbReference type="GO" id="GO:0015822">
    <property type="term" value="P:ornithine transport"/>
    <property type="evidence" value="ECO:0007669"/>
    <property type="project" value="Ensembl"/>
</dbReference>
<name>A0A8C5WN20_LATLA</name>
<evidence type="ECO:0000256" key="17">
    <source>
        <dbReference type="ARBA" id="ARBA00049476"/>
    </source>
</evidence>
<sequence length="558" mass="61310">MPFSSTPPPKKHHKLQSYDCQTLQTVLKFDIGIGRGPIVGVSMEKKENFPPLTSLNEYQPIGTADKTDQSSNAKKNGGNQRTMQLKKEISLLNGICLIVGNMIGSGIFVSPKGVLNYSLSYGLSLVIWALGGMFSVIGALCYAELGTTITKSGASYAYILEAFGGFIAFIRLWTSLLIIEPTSQAIIAITFANYIVQPVFPSCQPPYIACRLIAAACVCLLTFINCAYVKWGTRVQDAFTYAKVIALIVIIVTGIVKLCQGYSEHFQDSFEGSSWNLGGISLALYSALFSYSGWDTLNFVTEEIKNPERNLPLAIAISMPIVTIIYILTNIAYYTVLDINAILSSDAVAVTFADQVFGIFSWTIPIAVALSCFGGLNASILASSRLFFVGSREGHLPDLLSMIHIGRFTPVPALLFNCTMSLIYLTVEDVFLLINYFSFSYWFFVGLSIAGQLYLRWKQPDRHRPLKLSLFFPIVFCMCSIFLVVVPLYSDTVNSLIGIGIALSGIPVYFMGVYLPVSKRPPLVSKVLGAVTRSTQLVCYCVLTEMDAVEEKEENKSN</sequence>
<evidence type="ECO:0000256" key="13">
    <source>
        <dbReference type="ARBA" id="ARBA00042899"/>
    </source>
</evidence>
<comment type="catalytic activity">
    <reaction evidence="16">
        <text>L-lysine(out) + L-arginine(in) = L-lysine(in) + L-arginine(out)</text>
        <dbReference type="Rhea" id="RHEA:70827"/>
        <dbReference type="ChEBI" id="CHEBI:32551"/>
        <dbReference type="ChEBI" id="CHEBI:32682"/>
    </reaction>
</comment>
<dbReference type="GO" id="GO:0031460">
    <property type="term" value="P:glycine betaine transport"/>
    <property type="evidence" value="ECO:0007669"/>
    <property type="project" value="Ensembl"/>
</dbReference>
<comment type="subunit">
    <text evidence="10">Disulfide-linked heterodimer with the amino acid transport protein SLC3A2/4F2hc.</text>
</comment>
<dbReference type="Gene3D" id="1.20.1740.10">
    <property type="entry name" value="Amino acid/polyamine transporter I"/>
    <property type="match status" value="1"/>
</dbReference>
<feature type="compositionally biased region" description="Polar residues" evidence="19">
    <location>
        <begin position="69"/>
        <end position="80"/>
    </location>
</feature>
<reference evidence="21" key="1">
    <citation type="submission" date="2025-08" db="UniProtKB">
        <authorList>
            <consortium name="Ensembl"/>
        </authorList>
    </citation>
    <scope>IDENTIFICATION</scope>
</reference>
<feature type="transmembrane region" description="Helical" evidence="20">
    <location>
        <begin position="356"/>
        <end position="388"/>
    </location>
</feature>
<dbReference type="GO" id="GO:0034618">
    <property type="term" value="F:arginine binding"/>
    <property type="evidence" value="ECO:0007669"/>
    <property type="project" value="Ensembl"/>
</dbReference>
<comment type="catalytic activity">
    <reaction evidence="9">
        <text>L-arginine(in) + L-methionine(out) + Na(+)(out) = L-arginine(out) + L-methionine(in) + Na(+)(in)</text>
        <dbReference type="Rhea" id="RHEA:70843"/>
        <dbReference type="ChEBI" id="CHEBI:29101"/>
        <dbReference type="ChEBI" id="CHEBI:32682"/>
        <dbReference type="ChEBI" id="CHEBI:57844"/>
    </reaction>
</comment>
<dbReference type="GO" id="GO:0106439">
    <property type="term" value="F:L-lysine:L-arginine antiporter activity"/>
    <property type="evidence" value="ECO:0007669"/>
    <property type="project" value="Ensembl"/>
</dbReference>
<dbReference type="PANTHER" id="PTHR11785">
    <property type="entry name" value="AMINO ACID TRANSPORTER"/>
    <property type="match status" value="1"/>
</dbReference>
<evidence type="ECO:0000256" key="2">
    <source>
        <dbReference type="ARBA" id="ARBA00007040"/>
    </source>
</evidence>
<feature type="transmembrane region" description="Helical" evidence="20">
    <location>
        <begin position="206"/>
        <end position="229"/>
    </location>
</feature>
<organism evidence="21 22">
    <name type="scientific">Laticauda laticaudata</name>
    <name type="common">Blue-ringed sea krait</name>
    <name type="synonym">Blue-lipped sea krait</name>
    <dbReference type="NCBI Taxonomy" id="8630"/>
    <lineage>
        <taxon>Eukaryota</taxon>
        <taxon>Metazoa</taxon>
        <taxon>Chordata</taxon>
        <taxon>Craniata</taxon>
        <taxon>Vertebrata</taxon>
        <taxon>Euteleostomi</taxon>
        <taxon>Lepidosauria</taxon>
        <taxon>Squamata</taxon>
        <taxon>Bifurcata</taxon>
        <taxon>Unidentata</taxon>
        <taxon>Episquamata</taxon>
        <taxon>Toxicofera</taxon>
        <taxon>Serpentes</taxon>
        <taxon>Colubroidea</taxon>
        <taxon>Elapidae</taxon>
        <taxon>Laticaudinae</taxon>
        <taxon>Laticauda</taxon>
    </lineage>
</organism>
<proteinExistence type="inferred from homology"/>
<dbReference type="GO" id="GO:0015820">
    <property type="term" value="P:L-leucine transport"/>
    <property type="evidence" value="ECO:0007669"/>
    <property type="project" value="Ensembl"/>
</dbReference>
<comment type="catalytic activity">
    <reaction evidence="18">
        <text>L-glutamine(out) + L-arginine(in) + Na(+)(out) = L-glutamine(in) + L-arginine(out) + Na(+)(in)</text>
        <dbReference type="Rhea" id="RHEA:70835"/>
        <dbReference type="ChEBI" id="CHEBI:29101"/>
        <dbReference type="ChEBI" id="CHEBI:32682"/>
        <dbReference type="ChEBI" id="CHEBI:58359"/>
    </reaction>
</comment>
<evidence type="ECO:0000256" key="10">
    <source>
        <dbReference type="ARBA" id="ARBA00038768"/>
    </source>
</evidence>
<dbReference type="Pfam" id="PF13520">
    <property type="entry name" value="AA_permease_2"/>
    <property type="match status" value="1"/>
</dbReference>
<dbReference type="InterPro" id="IPR002293">
    <property type="entry name" value="AA/rel_permease1"/>
</dbReference>
<reference evidence="21" key="2">
    <citation type="submission" date="2025-09" db="UniProtKB">
        <authorList>
            <consortium name="Ensembl"/>
        </authorList>
    </citation>
    <scope>IDENTIFICATION</scope>
</reference>
<dbReference type="AlphaFoldDB" id="A0A8C5WN20"/>
<evidence type="ECO:0000256" key="8">
    <source>
        <dbReference type="ARBA" id="ARBA00023136"/>
    </source>
</evidence>
<keyword evidence="4" id="KW-1003">Cell membrane</keyword>
<keyword evidence="22" id="KW-1185">Reference proteome</keyword>
<keyword evidence="6" id="KW-0029">Amino-acid transport</keyword>
<evidence type="ECO:0000313" key="21">
    <source>
        <dbReference type="Ensembl" id="ENSLLTP00000000454.1"/>
    </source>
</evidence>
<accession>A0A8C5WN20</accession>
<protein>
    <recommendedName>
        <fullName evidence="11">Y+L amino acid transporter 2</fullName>
    </recommendedName>
    <alternativeName>
        <fullName evidence="13">Solute carrier family 7 member 6</fullName>
    </alternativeName>
    <alternativeName>
        <fullName evidence="12">y(+)L-type amino acid transporter 2</fullName>
    </alternativeName>
</protein>
<evidence type="ECO:0000256" key="5">
    <source>
        <dbReference type="ARBA" id="ARBA00022692"/>
    </source>
</evidence>
<dbReference type="GeneTree" id="ENSGT00940000158295"/>
<keyword evidence="3" id="KW-0813">Transport</keyword>
<comment type="catalytic activity">
    <reaction evidence="15">
        <text>L-cysteine(out) + L-arginine(in) + Na(+)(out) = L-cysteine(in) + L-arginine(out) + Na(+)(in)</text>
        <dbReference type="Rhea" id="RHEA:70847"/>
        <dbReference type="ChEBI" id="CHEBI:29101"/>
        <dbReference type="ChEBI" id="CHEBI:32682"/>
        <dbReference type="ChEBI" id="CHEBI:35235"/>
    </reaction>
</comment>
<evidence type="ECO:0000256" key="11">
    <source>
        <dbReference type="ARBA" id="ARBA00039563"/>
    </source>
</evidence>
<dbReference type="FunFam" id="1.20.1740.10:FF:000003">
    <property type="entry name" value="Y+L amino acid transporter 1 isoform X1"/>
    <property type="match status" value="1"/>
</dbReference>
<dbReference type="GO" id="GO:0005886">
    <property type="term" value="C:plasma membrane"/>
    <property type="evidence" value="ECO:0007669"/>
    <property type="project" value="UniProtKB-SubCell"/>
</dbReference>
<evidence type="ECO:0000256" key="16">
    <source>
        <dbReference type="ARBA" id="ARBA00049090"/>
    </source>
</evidence>
<feature type="transmembrane region" description="Helical" evidence="20">
    <location>
        <begin position="496"/>
        <end position="517"/>
    </location>
</feature>
<feature type="transmembrane region" description="Helical" evidence="20">
    <location>
        <begin position="313"/>
        <end position="336"/>
    </location>
</feature>
<feature type="region of interest" description="Disordered" evidence="19">
    <location>
        <begin position="51"/>
        <end position="80"/>
    </location>
</feature>
<keyword evidence="5 20" id="KW-0812">Transmembrane</keyword>
<keyword evidence="7 20" id="KW-1133">Transmembrane helix</keyword>
<evidence type="ECO:0000256" key="3">
    <source>
        <dbReference type="ARBA" id="ARBA00022448"/>
    </source>
</evidence>
<evidence type="ECO:0000256" key="12">
    <source>
        <dbReference type="ARBA" id="ARBA00042001"/>
    </source>
</evidence>
<evidence type="ECO:0000256" key="20">
    <source>
        <dbReference type="SAM" id="Phobius"/>
    </source>
</evidence>
<feature type="transmembrane region" description="Helical" evidence="20">
    <location>
        <begin position="121"/>
        <end position="143"/>
    </location>
</feature>
<feature type="transmembrane region" description="Helical" evidence="20">
    <location>
        <begin position="469"/>
        <end position="490"/>
    </location>
</feature>
<evidence type="ECO:0000256" key="9">
    <source>
        <dbReference type="ARBA" id="ARBA00035819"/>
    </source>
</evidence>
<comment type="subcellular location">
    <subcellularLocation>
        <location evidence="1">Cell membrane</location>
        <topology evidence="1">Multi-pass membrane protein</topology>
    </subcellularLocation>
</comment>
<feature type="transmembrane region" description="Helical" evidence="20">
    <location>
        <begin position="408"/>
        <end position="427"/>
    </location>
</feature>
<comment type="catalytic activity">
    <reaction evidence="17">
        <text>L-leucine(out) + L-arginine(in) + Na(+)(out) = L-leucine(in) + L-arginine(out) + Na(+)(in)</text>
        <dbReference type="Rhea" id="RHEA:70831"/>
        <dbReference type="ChEBI" id="CHEBI:29101"/>
        <dbReference type="ChEBI" id="CHEBI:32682"/>
        <dbReference type="ChEBI" id="CHEBI:57427"/>
    </reaction>
</comment>
<comment type="catalytic activity">
    <reaction evidence="14">
        <text>L-histidine(out) + L-arginine(in) + Na(+)(out) = L-histidine(in) + L-arginine(out) + Na(+)(in)</text>
        <dbReference type="Rhea" id="RHEA:70839"/>
        <dbReference type="ChEBI" id="CHEBI:29101"/>
        <dbReference type="ChEBI" id="CHEBI:32682"/>
        <dbReference type="ChEBI" id="CHEBI:57595"/>
    </reaction>
</comment>
<feature type="transmembrane region" description="Helical" evidence="20">
    <location>
        <begin position="439"/>
        <end position="457"/>
    </location>
</feature>
<dbReference type="InterPro" id="IPR050598">
    <property type="entry name" value="AminoAcid_Transporter"/>
</dbReference>
<evidence type="ECO:0000256" key="4">
    <source>
        <dbReference type="ARBA" id="ARBA00022475"/>
    </source>
</evidence>
<dbReference type="Proteomes" id="UP000694406">
    <property type="component" value="Unplaced"/>
</dbReference>
<evidence type="ECO:0000256" key="18">
    <source>
        <dbReference type="ARBA" id="ARBA00049892"/>
    </source>
</evidence>
<evidence type="ECO:0000313" key="22">
    <source>
        <dbReference type="Proteomes" id="UP000694406"/>
    </source>
</evidence>
<feature type="transmembrane region" description="Helical" evidence="20">
    <location>
        <begin position="241"/>
        <end position="263"/>
    </location>
</feature>
<evidence type="ECO:0000256" key="19">
    <source>
        <dbReference type="SAM" id="MobiDB-lite"/>
    </source>
</evidence>
<feature type="transmembrane region" description="Helical" evidence="20">
    <location>
        <begin position="155"/>
        <end position="173"/>
    </location>
</feature>
<dbReference type="Ensembl" id="ENSLLTT00000000465.1">
    <property type="protein sequence ID" value="ENSLLTP00000000454.1"/>
    <property type="gene ID" value="ENSLLTG00000000364.1"/>
</dbReference>
<feature type="transmembrane region" description="Helical" evidence="20">
    <location>
        <begin position="89"/>
        <end position="109"/>
    </location>
</feature>
<evidence type="ECO:0000256" key="7">
    <source>
        <dbReference type="ARBA" id="ARBA00022989"/>
    </source>
</evidence>